<evidence type="ECO:0000256" key="3">
    <source>
        <dbReference type="ARBA" id="ARBA00022692"/>
    </source>
</evidence>
<feature type="domain" description="Type II secretion system protein GspF" evidence="7">
    <location>
        <begin position="100"/>
        <end position="226"/>
    </location>
</feature>
<keyword evidence="5 6" id="KW-0472">Membrane</keyword>
<dbReference type="Pfam" id="PF00482">
    <property type="entry name" value="T2SSF"/>
    <property type="match status" value="1"/>
</dbReference>
<keyword evidence="9" id="KW-1185">Reference proteome</keyword>
<evidence type="ECO:0000256" key="5">
    <source>
        <dbReference type="ARBA" id="ARBA00023136"/>
    </source>
</evidence>
<evidence type="ECO:0000313" key="9">
    <source>
        <dbReference type="Proteomes" id="UP001140076"/>
    </source>
</evidence>
<keyword evidence="4 6" id="KW-1133">Transmembrane helix</keyword>
<dbReference type="GO" id="GO:0005886">
    <property type="term" value="C:plasma membrane"/>
    <property type="evidence" value="ECO:0007669"/>
    <property type="project" value="UniProtKB-SubCell"/>
</dbReference>
<evidence type="ECO:0000256" key="1">
    <source>
        <dbReference type="ARBA" id="ARBA00004651"/>
    </source>
</evidence>
<evidence type="ECO:0000313" key="8">
    <source>
        <dbReference type="EMBL" id="MDA0565177.1"/>
    </source>
</evidence>
<proteinExistence type="predicted"/>
<accession>A0A9X3NK20</accession>
<keyword evidence="2" id="KW-1003">Cell membrane</keyword>
<gene>
    <name evidence="8" type="ORF">LG943_12745</name>
</gene>
<feature type="transmembrane region" description="Helical" evidence="6">
    <location>
        <begin position="214"/>
        <end position="234"/>
    </location>
</feature>
<dbReference type="PANTHER" id="PTHR35007:SF3">
    <property type="entry name" value="POSSIBLE CONSERVED ALANINE RICH MEMBRANE PROTEIN"/>
    <property type="match status" value="1"/>
</dbReference>
<organism evidence="8 9">
    <name type="scientific">Streptomonospora mangrovi</name>
    <dbReference type="NCBI Taxonomy" id="2883123"/>
    <lineage>
        <taxon>Bacteria</taxon>
        <taxon>Bacillati</taxon>
        <taxon>Actinomycetota</taxon>
        <taxon>Actinomycetes</taxon>
        <taxon>Streptosporangiales</taxon>
        <taxon>Nocardiopsidaceae</taxon>
        <taxon>Streptomonospora</taxon>
    </lineage>
</organism>
<dbReference type="InterPro" id="IPR018076">
    <property type="entry name" value="T2SS_GspF_dom"/>
</dbReference>
<reference evidence="8" key="1">
    <citation type="submission" date="2021-10" db="EMBL/GenBank/DDBJ databases">
        <title>Streptomonospora sp. nov., isolated from mangrove soil.</title>
        <authorList>
            <person name="Chen X."/>
            <person name="Ge X."/>
            <person name="Liu W."/>
        </authorList>
    </citation>
    <scope>NUCLEOTIDE SEQUENCE</scope>
    <source>
        <strain evidence="8">S1-112</strain>
    </source>
</reference>
<dbReference type="RefSeq" id="WP_270072455.1">
    <property type="nucleotide sequence ID" value="NZ_JAJAQC010000018.1"/>
</dbReference>
<comment type="caution">
    <text evidence="8">The sequence shown here is derived from an EMBL/GenBank/DDBJ whole genome shotgun (WGS) entry which is preliminary data.</text>
</comment>
<keyword evidence="3 6" id="KW-0812">Transmembrane</keyword>
<sequence length="286" mass="29270">MTATVLLTGVLGGLALGAGAWLILRVLIARPGARARLHADRPKLWRLAGAVGGGVAAGALTGWPVAAVLAGAGVWWLPGLLGPDRAHAARVARIEAVASWTEQVRDLMAAASGLQHAIAATEPIAPEPIRDEVARLAAQLRGGRAPEAALADFAHAVATPTSDLVAAALASAAGRHAADLGTLLSSLAQAAREQAAMLVRVAAARARVRTAARIITTVTLALAVGLLLFNPVYLEPYGSAVGQLVLAFIGTLWAAAVVWLGRLARTDVGPRVLIPPASDREAVRVP</sequence>
<dbReference type="EMBL" id="JAJAQC010000018">
    <property type="protein sequence ID" value="MDA0565177.1"/>
    <property type="molecule type" value="Genomic_DNA"/>
</dbReference>
<evidence type="ECO:0000256" key="2">
    <source>
        <dbReference type="ARBA" id="ARBA00022475"/>
    </source>
</evidence>
<feature type="transmembrane region" description="Helical" evidence="6">
    <location>
        <begin position="6"/>
        <end position="28"/>
    </location>
</feature>
<name>A0A9X3NK20_9ACTN</name>
<dbReference type="Proteomes" id="UP001140076">
    <property type="component" value="Unassembled WGS sequence"/>
</dbReference>
<dbReference type="AlphaFoldDB" id="A0A9X3NK20"/>
<protein>
    <submittedName>
        <fullName evidence="8">Type II secretion system F family protein</fullName>
    </submittedName>
</protein>
<dbReference type="PANTHER" id="PTHR35007">
    <property type="entry name" value="INTEGRAL MEMBRANE PROTEIN-RELATED"/>
    <property type="match status" value="1"/>
</dbReference>
<evidence type="ECO:0000256" key="4">
    <source>
        <dbReference type="ARBA" id="ARBA00022989"/>
    </source>
</evidence>
<evidence type="ECO:0000259" key="7">
    <source>
        <dbReference type="Pfam" id="PF00482"/>
    </source>
</evidence>
<comment type="subcellular location">
    <subcellularLocation>
        <location evidence="1">Cell membrane</location>
        <topology evidence="1">Multi-pass membrane protein</topology>
    </subcellularLocation>
</comment>
<evidence type="ECO:0000256" key="6">
    <source>
        <dbReference type="SAM" id="Phobius"/>
    </source>
</evidence>
<feature type="transmembrane region" description="Helical" evidence="6">
    <location>
        <begin position="240"/>
        <end position="261"/>
    </location>
</feature>